<sequence>MAEPIKNIQFKQIDAETQERKDFLEIEEALLANKDSIMEVIEVIGYLKQRGILDIAKGLLGQGDKVLDIAVNLANMPENKNSIKNLLLLIGTIGMINVTQLEPILLKINAGIARVAEIEDKEAEKTGYLGMARALRDPEINRSITLLLEFLRGMGTDVSHLEKNEPAPAEPSVNTVGTQEPEKGKSRG</sequence>
<accession>A0A429X6H5</accession>
<dbReference type="OrthoDB" id="147801at2"/>
<dbReference type="PANTHER" id="PTHR38433">
    <property type="match status" value="1"/>
</dbReference>
<dbReference type="Proteomes" id="UP000680670">
    <property type="component" value="Unassembled WGS sequence"/>
</dbReference>
<dbReference type="EMBL" id="QYTW02000015">
    <property type="protein sequence ID" value="RST58979.1"/>
    <property type="molecule type" value="Genomic_DNA"/>
</dbReference>
<protein>
    <submittedName>
        <fullName evidence="3">DUF1641 domain-containing protein</fullName>
    </submittedName>
</protein>
<evidence type="ECO:0000313" key="2">
    <source>
        <dbReference type="EMBL" id="GIN95141.1"/>
    </source>
</evidence>
<dbReference type="PANTHER" id="PTHR38433:SF1">
    <property type="entry name" value="DUF1641 DOMAIN-CONTAINING PROTEIN"/>
    <property type="match status" value="1"/>
</dbReference>
<feature type="region of interest" description="Disordered" evidence="1">
    <location>
        <begin position="160"/>
        <end position="188"/>
    </location>
</feature>
<dbReference type="EMBL" id="BORJ01000002">
    <property type="protein sequence ID" value="GIN95141.1"/>
    <property type="molecule type" value="Genomic_DNA"/>
</dbReference>
<organism evidence="3 4">
    <name type="scientific">Siminovitchia terrae</name>
    <name type="common">Bacillus terrae</name>
    <dbReference type="NCBI Taxonomy" id="1914933"/>
    <lineage>
        <taxon>Bacteria</taxon>
        <taxon>Bacillati</taxon>
        <taxon>Bacillota</taxon>
        <taxon>Bacilli</taxon>
        <taxon>Bacillales</taxon>
        <taxon>Bacillaceae</taxon>
        <taxon>Siminovitchia</taxon>
    </lineage>
</organism>
<dbReference type="InterPro" id="IPR012440">
    <property type="entry name" value="DUF1641"/>
</dbReference>
<comment type="caution">
    <text evidence="3">The sequence shown here is derived from an EMBL/GenBank/DDBJ whole genome shotgun (WGS) entry which is preliminary data.</text>
</comment>
<evidence type="ECO:0000313" key="3">
    <source>
        <dbReference type="EMBL" id="RST58979.1"/>
    </source>
</evidence>
<dbReference type="Pfam" id="PF07849">
    <property type="entry name" value="DUF1641"/>
    <property type="match status" value="1"/>
</dbReference>
<name>A0A429X6H5_SIMTE</name>
<dbReference type="RefSeq" id="WP_120116966.1">
    <property type="nucleotide sequence ID" value="NZ_BORI01000001.1"/>
</dbReference>
<gene>
    <name evidence="2" type="primary">yjgD</name>
    <name evidence="3" type="ORF">D5F11_015155</name>
    <name evidence="2" type="ORF">J6TS1_10110</name>
</gene>
<evidence type="ECO:0000313" key="4">
    <source>
        <dbReference type="Proteomes" id="UP000287296"/>
    </source>
</evidence>
<reference evidence="2 5" key="2">
    <citation type="submission" date="2021-03" db="EMBL/GenBank/DDBJ databases">
        <title>Antimicrobial resistance genes in bacteria isolated from Japanese honey, and their potential for conferring macrolide and lincosamide resistance in the American foulbrood pathogen Paenibacillus larvae.</title>
        <authorList>
            <person name="Okamoto M."/>
            <person name="Kumagai M."/>
            <person name="Kanamori H."/>
            <person name="Takamatsu D."/>
        </authorList>
    </citation>
    <scope>NUCLEOTIDE SEQUENCE [LARGE SCALE GENOMIC DNA]</scope>
    <source>
        <strain evidence="2 5">J6TS1</strain>
    </source>
</reference>
<dbReference type="AlphaFoldDB" id="A0A429X6H5"/>
<evidence type="ECO:0000313" key="5">
    <source>
        <dbReference type="Proteomes" id="UP000680670"/>
    </source>
</evidence>
<keyword evidence="5" id="KW-1185">Reference proteome</keyword>
<reference evidence="3 4" key="1">
    <citation type="submission" date="2018-12" db="EMBL/GenBank/DDBJ databases">
        <authorList>
            <person name="Sun L."/>
            <person name="Chen Z."/>
        </authorList>
    </citation>
    <scope>NUCLEOTIDE SEQUENCE [LARGE SCALE GENOMIC DNA]</scope>
    <source>
        <strain evidence="3 4">LMG 29736</strain>
    </source>
</reference>
<evidence type="ECO:0000256" key="1">
    <source>
        <dbReference type="SAM" id="MobiDB-lite"/>
    </source>
</evidence>
<dbReference type="Proteomes" id="UP000287296">
    <property type="component" value="Unassembled WGS sequence"/>
</dbReference>
<proteinExistence type="predicted"/>